<dbReference type="GO" id="GO:0009306">
    <property type="term" value="P:protein secretion"/>
    <property type="evidence" value="ECO:0007669"/>
    <property type="project" value="UniProtKB-UniRule"/>
</dbReference>
<dbReference type="EMBL" id="CP023434">
    <property type="protein sequence ID" value="AXY26653.1"/>
    <property type="molecule type" value="Genomic_DNA"/>
</dbReference>
<keyword evidence="7 9" id="KW-0811">Translocation</keyword>
<evidence type="ECO:0000256" key="2">
    <source>
        <dbReference type="ARBA" id="ARBA00022448"/>
    </source>
</evidence>
<proteinExistence type="inferred from homology"/>
<dbReference type="NCBIfam" id="TIGR00964">
    <property type="entry name" value="secE_bact"/>
    <property type="match status" value="1"/>
</dbReference>
<dbReference type="OrthoDB" id="9813233at2"/>
<gene>
    <name evidence="9" type="primary">secE</name>
    <name evidence="10" type="ORF">CL176_11950</name>
</gene>
<dbReference type="PANTHER" id="PTHR33910">
    <property type="entry name" value="PROTEIN TRANSLOCASE SUBUNIT SECE"/>
    <property type="match status" value="1"/>
</dbReference>
<dbReference type="GO" id="GO:0006605">
    <property type="term" value="P:protein targeting"/>
    <property type="evidence" value="ECO:0007669"/>
    <property type="project" value="UniProtKB-UniRule"/>
</dbReference>
<dbReference type="PANTHER" id="PTHR33910:SF1">
    <property type="entry name" value="PROTEIN TRANSLOCASE SUBUNIT SECE"/>
    <property type="match status" value="1"/>
</dbReference>
<keyword evidence="6 9" id="KW-1133">Transmembrane helix</keyword>
<keyword evidence="5 9" id="KW-0653">Protein transport</keyword>
<keyword evidence="11" id="KW-1185">Reference proteome</keyword>
<dbReference type="AlphaFoldDB" id="A0A347WNJ6"/>
<evidence type="ECO:0000256" key="3">
    <source>
        <dbReference type="ARBA" id="ARBA00022475"/>
    </source>
</evidence>
<protein>
    <recommendedName>
        <fullName evidence="9">Protein translocase subunit SecE</fullName>
    </recommendedName>
</protein>
<evidence type="ECO:0000256" key="9">
    <source>
        <dbReference type="HAMAP-Rule" id="MF_00422"/>
    </source>
</evidence>
<dbReference type="GO" id="GO:0065002">
    <property type="term" value="P:intracellular protein transmembrane transport"/>
    <property type="evidence" value="ECO:0007669"/>
    <property type="project" value="UniProtKB-UniRule"/>
</dbReference>
<dbReference type="GO" id="GO:0005886">
    <property type="term" value="C:plasma membrane"/>
    <property type="evidence" value="ECO:0007669"/>
    <property type="project" value="UniProtKB-SubCell"/>
</dbReference>
<feature type="transmembrane region" description="Helical" evidence="9">
    <location>
        <begin position="21"/>
        <end position="42"/>
    </location>
</feature>
<name>A0A347WNJ6_9LACT</name>
<dbReference type="InterPro" id="IPR038379">
    <property type="entry name" value="SecE_sf"/>
</dbReference>
<evidence type="ECO:0000313" key="11">
    <source>
        <dbReference type="Proteomes" id="UP000263232"/>
    </source>
</evidence>
<comment type="subcellular location">
    <subcellularLocation>
        <location evidence="9">Cell membrane</location>
        <topology evidence="9">Single-pass membrane protein</topology>
    </subcellularLocation>
    <subcellularLocation>
        <location evidence="1">Membrane</location>
    </subcellularLocation>
</comment>
<comment type="function">
    <text evidence="9">Essential subunit of the Sec protein translocation channel SecYEG. Clamps together the 2 halves of SecY. May contact the channel plug during translocation.</text>
</comment>
<evidence type="ECO:0000256" key="7">
    <source>
        <dbReference type="ARBA" id="ARBA00023010"/>
    </source>
</evidence>
<dbReference type="Gene3D" id="1.20.5.1030">
    <property type="entry name" value="Preprotein translocase secy subunit"/>
    <property type="match status" value="1"/>
</dbReference>
<evidence type="ECO:0000256" key="8">
    <source>
        <dbReference type="ARBA" id="ARBA00023136"/>
    </source>
</evidence>
<dbReference type="Proteomes" id="UP000263232">
    <property type="component" value="Chromosome"/>
</dbReference>
<dbReference type="RefSeq" id="WP_118991507.1">
    <property type="nucleotide sequence ID" value="NZ_CP023434.1"/>
</dbReference>
<dbReference type="Pfam" id="PF00584">
    <property type="entry name" value="SecE"/>
    <property type="match status" value="1"/>
</dbReference>
<evidence type="ECO:0000256" key="4">
    <source>
        <dbReference type="ARBA" id="ARBA00022692"/>
    </source>
</evidence>
<keyword evidence="2 9" id="KW-0813">Transport</keyword>
<reference evidence="10 11" key="1">
    <citation type="submission" date="2017-09" db="EMBL/GenBank/DDBJ databases">
        <title>Complete genome sequence of Oxytococcus suis strain ZY16052.</title>
        <authorList>
            <person name="Li F."/>
        </authorList>
    </citation>
    <scope>NUCLEOTIDE SEQUENCE [LARGE SCALE GENOMIC DNA]</scope>
    <source>
        <strain evidence="10 11">ZY16052</strain>
    </source>
</reference>
<dbReference type="InterPro" id="IPR005807">
    <property type="entry name" value="SecE_bac"/>
</dbReference>
<dbReference type="KEGG" id="abae:CL176_11950"/>
<comment type="subunit">
    <text evidence="9">Component of the Sec protein translocase complex. Heterotrimer consisting of SecY, SecE and SecG subunits. The heterotrimers can form oligomers, although 1 heterotrimer is thought to be able to translocate proteins. Interacts with the ribosome. Interacts with SecDF, and other proteins may be involved. Interacts with SecA.</text>
</comment>
<keyword evidence="8 9" id="KW-0472">Membrane</keyword>
<dbReference type="HAMAP" id="MF_00422">
    <property type="entry name" value="SecE"/>
    <property type="match status" value="1"/>
</dbReference>
<keyword evidence="4 9" id="KW-0812">Transmembrane</keyword>
<evidence type="ECO:0000256" key="6">
    <source>
        <dbReference type="ARBA" id="ARBA00022989"/>
    </source>
</evidence>
<keyword evidence="3 9" id="KW-1003">Cell membrane</keyword>
<evidence type="ECO:0000256" key="5">
    <source>
        <dbReference type="ARBA" id="ARBA00022927"/>
    </source>
</evidence>
<evidence type="ECO:0000256" key="1">
    <source>
        <dbReference type="ARBA" id="ARBA00004370"/>
    </source>
</evidence>
<sequence length="58" mass="6881">MSYIKQVAQEMKRVTWPSFKDVNRFTWVVILMIIFFSLFFALTDTAFSALMDWLIGLI</sequence>
<organism evidence="10 11">
    <name type="scientific">Suicoccus acidiformans</name>
    <dbReference type="NCBI Taxonomy" id="2036206"/>
    <lineage>
        <taxon>Bacteria</taxon>
        <taxon>Bacillati</taxon>
        <taxon>Bacillota</taxon>
        <taxon>Bacilli</taxon>
        <taxon>Lactobacillales</taxon>
        <taxon>Aerococcaceae</taxon>
        <taxon>Suicoccus</taxon>
    </lineage>
</organism>
<comment type="similarity">
    <text evidence="9">Belongs to the SecE/SEC61-gamma family.</text>
</comment>
<evidence type="ECO:0000313" key="10">
    <source>
        <dbReference type="EMBL" id="AXY26653.1"/>
    </source>
</evidence>
<dbReference type="GO" id="GO:0008320">
    <property type="term" value="F:protein transmembrane transporter activity"/>
    <property type="evidence" value="ECO:0007669"/>
    <property type="project" value="UniProtKB-UniRule"/>
</dbReference>
<dbReference type="InterPro" id="IPR001901">
    <property type="entry name" value="Translocase_SecE/Sec61-g"/>
</dbReference>
<accession>A0A347WNJ6</accession>
<dbReference type="GO" id="GO:0043952">
    <property type="term" value="P:protein transport by the Sec complex"/>
    <property type="evidence" value="ECO:0007669"/>
    <property type="project" value="UniProtKB-UniRule"/>
</dbReference>